<protein>
    <submittedName>
        <fullName evidence="2">Alpha/beta hydrolase</fullName>
    </submittedName>
</protein>
<dbReference type="PANTHER" id="PTHR46438:SF11">
    <property type="entry name" value="LIPASE-RELATED"/>
    <property type="match status" value="1"/>
</dbReference>
<name>A0A6P2CPJ3_9LACO</name>
<keyword evidence="2" id="KW-0378">Hydrolase</keyword>
<dbReference type="PRINTS" id="PR00412">
    <property type="entry name" value="EPOXHYDRLASE"/>
</dbReference>
<dbReference type="InterPro" id="IPR029058">
    <property type="entry name" value="AB_hydrolase_fold"/>
</dbReference>
<dbReference type="SUPFAM" id="SSF53474">
    <property type="entry name" value="alpha/beta-Hydrolases"/>
    <property type="match status" value="1"/>
</dbReference>
<dbReference type="PRINTS" id="PR00111">
    <property type="entry name" value="ABHYDROLASE"/>
</dbReference>
<evidence type="ECO:0000313" key="3">
    <source>
        <dbReference type="Proteomes" id="UP000442244"/>
    </source>
</evidence>
<dbReference type="Proteomes" id="UP000442244">
    <property type="component" value="Unassembled WGS sequence"/>
</dbReference>
<proteinExistence type="predicted"/>
<dbReference type="AlphaFoldDB" id="A0A6P2CPJ3"/>
<accession>A0A6P2CPJ3</accession>
<dbReference type="InterPro" id="IPR000639">
    <property type="entry name" value="Epox_hydrolase-like"/>
</dbReference>
<gene>
    <name evidence="2" type="ORF">ESZ47_02550</name>
</gene>
<dbReference type="Gene3D" id="3.40.50.1820">
    <property type="entry name" value="alpha/beta hydrolase"/>
    <property type="match status" value="1"/>
</dbReference>
<dbReference type="EMBL" id="SDGY01000001">
    <property type="protein sequence ID" value="TYC47032.1"/>
    <property type="molecule type" value="Genomic_DNA"/>
</dbReference>
<reference evidence="2 3" key="1">
    <citation type="submission" date="2019-01" db="EMBL/GenBank/DDBJ databases">
        <title>Leuconostoc litchii sp. nov., a novel lactic acid bacterium isolated from lychee.</title>
        <authorList>
            <person name="Wang L.-T."/>
        </authorList>
    </citation>
    <scope>NUCLEOTIDE SEQUENCE [LARGE SCALE GENOMIC DNA]</scope>
    <source>
        <strain evidence="2 3">MB7</strain>
    </source>
</reference>
<comment type="caution">
    <text evidence="2">The sequence shown here is derived from an EMBL/GenBank/DDBJ whole genome shotgun (WGS) entry which is preliminary data.</text>
</comment>
<dbReference type="Pfam" id="PF00561">
    <property type="entry name" value="Abhydrolase_1"/>
    <property type="match status" value="1"/>
</dbReference>
<dbReference type="GO" id="GO:0016787">
    <property type="term" value="F:hydrolase activity"/>
    <property type="evidence" value="ECO:0007669"/>
    <property type="project" value="UniProtKB-KW"/>
</dbReference>
<dbReference type="InterPro" id="IPR000073">
    <property type="entry name" value="AB_hydrolase_1"/>
</dbReference>
<evidence type="ECO:0000259" key="1">
    <source>
        <dbReference type="Pfam" id="PF00561"/>
    </source>
</evidence>
<evidence type="ECO:0000313" key="2">
    <source>
        <dbReference type="EMBL" id="TYC47032.1"/>
    </source>
</evidence>
<dbReference type="OrthoDB" id="9796770at2"/>
<dbReference type="PANTHER" id="PTHR46438">
    <property type="entry name" value="ALPHA/BETA-HYDROLASES SUPERFAMILY PROTEIN"/>
    <property type="match status" value="1"/>
</dbReference>
<feature type="domain" description="AB hydrolase-1" evidence="1">
    <location>
        <begin position="29"/>
        <end position="260"/>
    </location>
</feature>
<organism evidence="2 3">
    <name type="scientific">Leuconostoc litchii</name>
    <dbReference type="NCBI Taxonomy" id="1981069"/>
    <lineage>
        <taxon>Bacteria</taxon>
        <taxon>Bacillati</taxon>
        <taxon>Bacillota</taxon>
        <taxon>Bacilli</taxon>
        <taxon>Lactobacillales</taxon>
        <taxon>Lactobacillaceae</taxon>
        <taxon>Leuconostoc</taxon>
    </lineage>
</organism>
<sequence>MTIEYEKPNKVFKSNFGYIKYNVVGSGEPLILVHGTPWSSFNWRKIIPALSEWFTVYYYDLLGYGESEKNVADVSLGVQNEILSALINYWNLSNPKIVGHDFGGATVLRTFLLNKIDFEQILLIDPVAVAPWGSPFFSHVALHEPAFSGLPNYIHEAVLEKYVNGATFHEMNSDTLEGIKKPWLNNVGQKAFYQQIAQSSQKYTDEIEPLYSIIEKPIILLWGRDDRWIPIEQGEKLHKLMTNSCLIPIKNAGHLVQEDQPALVLSYILKYLKN</sequence>
<dbReference type="RefSeq" id="WP_148604452.1">
    <property type="nucleotide sequence ID" value="NZ_SDGY01000001.1"/>
</dbReference>
<keyword evidence="3" id="KW-1185">Reference proteome</keyword>